<protein>
    <submittedName>
        <fullName evidence="1">Uncharacterized protein</fullName>
    </submittedName>
</protein>
<dbReference type="Proteomes" id="UP000033452">
    <property type="component" value="Unassembled WGS sequence"/>
</dbReference>
<name>A0A0F4QV48_9GAMM</name>
<dbReference type="AlphaFoldDB" id="A0A0F4QV48"/>
<evidence type="ECO:0000313" key="1">
    <source>
        <dbReference type="EMBL" id="KJZ10472.1"/>
    </source>
</evidence>
<proteinExistence type="predicted"/>
<dbReference type="Gene3D" id="3.40.190.10">
    <property type="entry name" value="Periplasmic binding protein-like II"/>
    <property type="match status" value="2"/>
</dbReference>
<keyword evidence="2" id="KW-1185">Reference proteome</keyword>
<dbReference type="EMBL" id="JXYA01000015">
    <property type="protein sequence ID" value="KJZ10472.1"/>
    <property type="molecule type" value="Genomic_DNA"/>
</dbReference>
<reference evidence="1 2" key="1">
    <citation type="journal article" date="2015" name="BMC Genomics">
        <title>Genome mining reveals unlocked bioactive potential of marine Gram-negative bacteria.</title>
        <authorList>
            <person name="Machado H."/>
            <person name="Sonnenschein E.C."/>
            <person name="Melchiorsen J."/>
            <person name="Gram L."/>
        </authorList>
    </citation>
    <scope>NUCLEOTIDE SEQUENCE [LARGE SCALE GENOMIC DNA]</scope>
    <source>
        <strain evidence="1 2">S2471</strain>
    </source>
</reference>
<dbReference type="OrthoDB" id="547680at2"/>
<dbReference type="RefSeq" id="WP_052713091.1">
    <property type="nucleotide sequence ID" value="NZ_JXYA01000015.1"/>
</dbReference>
<accession>A0A0F4QV48</accession>
<organism evidence="1 2">
    <name type="scientific">Pseudoalteromonas rubra</name>
    <dbReference type="NCBI Taxonomy" id="43658"/>
    <lineage>
        <taxon>Bacteria</taxon>
        <taxon>Pseudomonadati</taxon>
        <taxon>Pseudomonadota</taxon>
        <taxon>Gammaproteobacteria</taxon>
        <taxon>Alteromonadales</taxon>
        <taxon>Pseudoalteromonadaceae</taxon>
        <taxon>Pseudoalteromonas</taxon>
    </lineage>
</organism>
<sequence length="263" mass="29866">MVKRVIYLMLILLGVVAEAKPSIYVAKEMRPLYDRDLFLYELLDLSLKAANYPVDIQHVKVHPHQQRTLLALSKGEVDLHWSMSSPAREKLAIAVKFPLFDGLIGKRALLVHRAQLARFEAVKDKAALAKLVAVQGHDWPDTKILAANGLKVRPIVNYQAMFDLILAQKADYFPRSVIEVDSELAAQSATDLVKLPGIYLSYPAHFYFFVNKQQPQLAEKLALGLSRLKESGEYQQLLARYFELSFLSTARPIYLDNPFFHTD</sequence>
<evidence type="ECO:0000313" key="2">
    <source>
        <dbReference type="Proteomes" id="UP000033452"/>
    </source>
</evidence>
<comment type="caution">
    <text evidence="1">The sequence shown here is derived from an EMBL/GenBank/DDBJ whole genome shotgun (WGS) entry which is preliminary data.</text>
</comment>
<dbReference type="SUPFAM" id="SSF53850">
    <property type="entry name" value="Periplasmic binding protein-like II"/>
    <property type="match status" value="1"/>
</dbReference>
<dbReference type="PATRIC" id="fig|43658.5.peg.1525"/>
<gene>
    <name evidence="1" type="ORF">TW77_07230</name>
</gene>